<sequence>MALDFTRKPQRARDRQVAPRTAGFKTTMPRKRKTKEEVREKTKIARRKRYEHIKSNAVLYALEKEKKRQKYTRQKEQYSVQ</sequence>
<evidence type="ECO:0000313" key="3">
    <source>
        <dbReference type="Proteomes" id="UP000838878"/>
    </source>
</evidence>
<feature type="compositionally biased region" description="Basic and acidic residues" evidence="1">
    <location>
        <begin position="34"/>
        <end position="43"/>
    </location>
</feature>
<dbReference type="AlphaFoldDB" id="A0A8J9YDP8"/>
<feature type="compositionally biased region" description="Basic and acidic residues" evidence="1">
    <location>
        <begin position="1"/>
        <end position="17"/>
    </location>
</feature>
<accession>A0A8J9YDP8</accession>
<reference evidence="2" key="1">
    <citation type="submission" date="2021-12" db="EMBL/GenBank/DDBJ databases">
        <authorList>
            <person name="Martin H S."/>
        </authorList>
    </citation>
    <scope>NUCLEOTIDE SEQUENCE</scope>
</reference>
<organism evidence="2 3">
    <name type="scientific">Brenthis ino</name>
    <name type="common">lesser marbled fritillary</name>
    <dbReference type="NCBI Taxonomy" id="405034"/>
    <lineage>
        <taxon>Eukaryota</taxon>
        <taxon>Metazoa</taxon>
        <taxon>Ecdysozoa</taxon>
        <taxon>Arthropoda</taxon>
        <taxon>Hexapoda</taxon>
        <taxon>Insecta</taxon>
        <taxon>Pterygota</taxon>
        <taxon>Neoptera</taxon>
        <taxon>Endopterygota</taxon>
        <taxon>Lepidoptera</taxon>
        <taxon>Glossata</taxon>
        <taxon>Ditrysia</taxon>
        <taxon>Papilionoidea</taxon>
        <taxon>Nymphalidae</taxon>
        <taxon>Heliconiinae</taxon>
        <taxon>Argynnini</taxon>
        <taxon>Brenthis</taxon>
    </lineage>
</organism>
<feature type="non-terminal residue" evidence="2">
    <location>
        <position position="81"/>
    </location>
</feature>
<evidence type="ECO:0000313" key="2">
    <source>
        <dbReference type="EMBL" id="CAH0723956.1"/>
    </source>
</evidence>
<proteinExistence type="predicted"/>
<feature type="region of interest" description="Disordered" evidence="1">
    <location>
        <begin position="1"/>
        <end position="49"/>
    </location>
</feature>
<name>A0A8J9YDP8_9NEOP</name>
<dbReference type="OrthoDB" id="6375801at2759"/>
<keyword evidence="3" id="KW-1185">Reference proteome</keyword>
<protein>
    <submittedName>
        <fullName evidence="2">Uncharacterized protein</fullName>
    </submittedName>
</protein>
<evidence type="ECO:0000256" key="1">
    <source>
        <dbReference type="SAM" id="MobiDB-lite"/>
    </source>
</evidence>
<gene>
    <name evidence="2" type="ORF">BINO364_LOCUS9722</name>
</gene>
<dbReference type="Proteomes" id="UP000838878">
    <property type="component" value="Chromosome 4"/>
</dbReference>
<dbReference type="EMBL" id="OV170224">
    <property type="protein sequence ID" value="CAH0723956.1"/>
    <property type="molecule type" value="Genomic_DNA"/>
</dbReference>